<dbReference type="InterPro" id="IPR015943">
    <property type="entry name" value="WD40/YVTN_repeat-like_dom_sf"/>
</dbReference>
<dbReference type="EMBL" id="AJVK01026470">
    <property type="status" value="NOT_ANNOTATED_CDS"/>
    <property type="molecule type" value="Genomic_DNA"/>
</dbReference>
<dbReference type="GO" id="GO:0010992">
    <property type="term" value="P:ubiquitin recycling"/>
    <property type="evidence" value="ECO:0007669"/>
    <property type="project" value="TreeGrafter"/>
</dbReference>
<dbReference type="InterPro" id="IPR011989">
    <property type="entry name" value="ARM-like"/>
</dbReference>
<dbReference type="EnsemblMetazoa" id="PPAI003275-RA">
    <property type="protein sequence ID" value="PPAI003275-PA"/>
    <property type="gene ID" value="PPAI003275"/>
</dbReference>
<keyword evidence="7" id="KW-1185">Reference proteome</keyword>
<dbReference type="PANTHER" id="PTHR19849:SF0">
    <property type="entry name" value="PHOSPHOLIPASE A-2-ACTIVATING PROTEIN"/>
    <property type="match status" value="1"/>
</dbReference>
<dbReference type="GO" id="GO:0005634">
    <property type="term" value="C:nucleus"/>
    <property type="evidence" value="ECO:0007669"/>
    <property type="project" value="TreeGrafter"/>
</dbReference>
<keyword evidence="4" id="KW-0853">WD repeat</keyword>
<dbReference type="InterPro" id="IPR036322">
    <property type="entry name" value="WD40_repeat_dom_sf"/>
</dbReference>
<evidence type="ECO:0000256" key="3">
    <source>
        <dbReference type="ARBA" id="ARBA00022490"/>
    </source>
</evidence>
<proteinExistence type="inferred from homology"/>
<dbReference type="VEuPathDB" id="VectorBase:PPAI003275"/>
<dbReference type="PROSITE" id="PS51394">
    <property type="entry name" value="PFU"/>
    <property type="match status" value="1"/>
</dbReference>
<evidence type="ECO:0000256" key="5">
    <source>
        <dbReference type="ARBA" id="ARBA00022737"/>
    </source>
</evidence>
<dbReference type="Gene3D" id="1.25.10.10">
    <property type="entry name" value="Leucine-rich Repeat Variant"/>
    <property type="match status" value="1"/>
</dbReference>
<sequence length="737" mass="79834">MSLSEYKLSCELRGHSLDVRTVAEGSDFILSGSRDMKVKVWAKDGNVYKERGCLQNHSNYVAVVFYLEEEGWICTGSNDSTICIYTSGSMVPILTLKDHKATEPRSIVSGSWDKTGRIWRISDANQVSSVLLSGHEAAVWAVESVPCGQRYVTGSADKNIFVWNASGVKIFVLKGHSDCVRGLIGMGNGGLLSCGNDAVIKVWNDEGECVNELFGHNNYIYTMALNRSVGEDVLVSGGEDSSVRMWSASEGALGEELRLPAQSVWSVTCLRNGDIVTGSSDGIVRIFTRDPSRMAPADTLAAYQTSVEVWQREHSTELGGIKVNDLPGPESLLVEGTEGQTRIVRQPNGKIECFQWTRGNWSLVGDVTGASGGTNASSGKTLYQGKEYDFVFNVDVEDGAPPIKLPYNRGQDPWFVAQEFIHKHNLPQVYLDQVANFVIKNSGNAPVAPSDSGYRDPFTGASRYVPGSGSSALGGDNLVDPFTGASSYRTQQPVQTNSGEHFPVSTYATLAAKVNDSILSDAIAVARSEGGAPDVQIECLRSLLKWPRGILFPVLDIVRLVVRNEATCGLLVNGEVMKILVECVSDSAANQLMALRCLTNMQIHQVGRNLVHGKLGEILGRVSEIRKGSVNAQVAVATFLLNATVSQMQLADGDECKILGECSLETMQWIEDLEATYRCFQALGNLTCTPVGQEIVALIVSVDTLVDKIKAFTLDNLPDGFDKLARCSRDLCVSLGV</sequence>
<comment type="subcellular location">
    <subcellularLocation>
        <location evidence="1">Cytoplasm</location>
    </subcellularLocation>
</comment>
<keyword evidence="5" id="KW-0677">Repeat</keyword>
<evidence type="ECO:0000313" key="7">
    <source>
        <dbReference type="Proteomes" id="UP000092462"/>
    </source>
</evidence>
<dbReference type="GO" id="GO:0043130">
    <property type="term" value="F:ubiquitin binding"/>
    <property type="evidence" value="ECO:0007669"/>
    <property type="project" value="TreeGrafter"/>
</dbReference>
<evidence type="ECO:0000256" key="2">
    <source>
        <dbReference type="ARBA" id="ARBA00008495"/>
    </source>
</evidence>
<dbReference type="VEuPathDB" id="VectorBase:PPAPM1_004788"/>
<dbReference type="SMART" id="SM00320">
    <property type="entry name" value="WD40"/>
    <property type="match status" value="7"/>
</dbReference>
<dbReference type="InterPro" id="IPR038122">
    <property type="entry name" value="PFU_sf"/>
</dbReference>
<evidence type="ECO:0000313" key="6">
    <source>
        <dbReference type="EnsemblMetazoa" id="PPAI003275-PA"/>
    </source>
</evidence>
<dbReference type="PROSITE" id="PS50294">
    <property type="entry name" value="WD_REPEATS_REGION"/>
    <property type="match status" value="3"/>
</dbReference>
<name>A0A1B0GMT0_PHLPP</name>
<comment type="similarity">
    <text evidence="2">Belongs to the WD repeat PLAP family.</text>
</comment>
<dbReference type="GO" id="GO:0005737">
    <property type="term" value="C:cytoplasm"/>
    <property type="evidence" value="ECO:0007669"/>
    <property type="project" value="UniProtKB-SubCell"/>
</dbReference>
<dbReference type="AlphaFoldDB" id="A0A1B0GMT0"/>
<dbReference type="PROSITE" id="PS51396">
    <property type="entry name" value="PUL"/>
    <property type="match status" value="1"/>
</dbReference>
<dbReference type="PROSITE" id="PS50082">
    <property type="entry name" value="WD_REPEATS_2"/>
    <property type="match status" value="3"/>
</dbReference>
<organism evidence="6 7">
    <name type="scientific">Phlebotomus papatasi</name>
    <name type="common">Sandfly</name>
    <dbReference type="NCBI Taxonomy" id="29031"/>
    <lineage>
        <taxon>Eukaryota</taxon>
        <taxon>Metazoa</taxon>
        <taxon>Ecdysozoa</taxon>
        <taxon>Arthropoda</taxon>
        <taxon>Hexapoda</taxon>
        <taxon>Insecta</taxon>
        <taxon>Pterygota</taxon>
        <taxon>Neoptera</taxon>
        <taxon>Endopterygota</taxon>
        <taxon>Diptera</taxon>
        <taxon>Nematocera</taxon>
        <taxon>Psychodoidea</taxon>
        <taxon>Psychodidae</taxon>
        <taxon>Phlebotomus</taxon>
        <taxon>Phlebotomus</taxon>
    </lineage>
</organism>
<dbReference type="SUPFAM" id="SSF50978">
    <property type="entry name" value="WD40 repeat-like"/>
    <property type="match status" value="1"/>
</dbReference>
<dbReference type="InterPro" id="IPR013535">
    <property type="entry name" value="PUL_dom"/>
</dbReference>
<dbReference type="GO" id="GO:0043161">
    <property type="term" value="P:proteasome-mediated ubiquitin-dependent protein catabolic process"/>
    <property type="evidence" value="ECO:0007669"/>
    <property type="project" value="TreeGrafter"/>
</dbReference>
<dbReference type="InterPro" id="IPR015155">
    <property type="entry name" value="PFU"/>
</dbReference>
<dbReference type="Gene3D" id="2.130.10.10">
    <property type="entry name" value="YVTN repeat-like/Quinoprotein amine dehydrogenase"/>
    <property type="match status" value="1"/>
</dbReference>
<evidence type="ECO:0000256" key="1">
    <source>
        <dbReference type="ARBA" id="ARBA00004496"/>
    </source>
</evidence>
<dbReference type="InterPro" id="IPR020472">
    <property type="entry name" value="WD40_PAC1"/>
</dbReference>
<reference evidence="6" key="1">
    <citation type="submission" date="2022-08" db="UniProtKB">
        <authorList>
            <consortium name="EnsemblMetazoa"/>
        </authorList>
    </citation>
    <scope>IDENTIFICATION</scope>
    <source>
        <strain evidence="6">Israel</strain>
    </source>
</reference>
<dbReference type="InterPro" id="IPR001680">
    <property type="entry name" value="WD40_rpt"/>
</dbReference>
<accession>A0A1B0GMT0</accession>
<keyword evidence="3" id="KW-0963">Cytoplasm</keyword>
<protein>
    <submittedName>
        <fullName evidence="6">Uncharacterized protein</fullName>
    </submittedName>
</protein>
<evidence type="ECO:0000256" key="4">
    <source>
        <dbReference type="ARBA" id="ARBA00022574"/>
    </source>
</evidence>
<dbReference type="PANTHER" id="PTHR19849">
    <property type="entry name" value="PHOSPHOLIPASE A-2-ACTIVATING PROTEIN"/>
    <property type="match status" value="1"/>
</dbReference>
<dbReference type="Proteomes" id="UP000092462">
    <property type="component" value="Unassembled WGS sequence"/>
</dbReference>
<dbReference type="EMBL" id="AJVK01026471">
    <property type="status" value="NOT_ANNOTATED_CDS"/>
    <property type="molecule type" value="Genomic_DNA"/>
</dbReference>
<dbReference type="Pfam" id="PF08324">
    <property type="entry name" value="PUL"/>
    <property type="match status" value="1"/>
</dbReference>
<dbReference type="Pfam" id="PF00400">
    <property type="entry name" value="WD40"/>
    <property type="match status" value="5"/>
</dbReference>
<dbReference type="Pfam" id="PF09070">
    <property type="entry name" value="PFU"/>
    <property type="match status" value="1"/>
</dbReference>
<dbReference type="CDD" id="cd00200">
    <property type="entry name" value="WD40"/>
    <property type="match status" value="1"/>
</dbReference>
<dbReference type="PRINTS" id="PR00320">
    <property type="entry name" value="GPROTEINBRPT"/>
</dbReference>
<dbReference type="Gene3D" id="3.10.20.870">
    <property type="entry name" value="PFU (PLAA family ubiquitin binding), C-terminal domain"/>
    <property type="match status" value="1"/>
</dbReference>